<dbReference type="EMBL" id="FOKG01000010">
    <property type="protein sequence ID" value="SFB41218.1"/>
    <property type="molecule type" value="Genomic_DNA"/>
</dbReference>
<keyword evidence="2" id="KW-1185">Reference proteome</keyword>
<sequence>MRAAAPIVLLDEVTSAVDPVNGTAVWNMSMTAG</sequence>
<reference evidence="2" key="1">
    <citation type="submission" date="2016-10" db="EMBL/GenBank/DDBJ databases">
        <authorList>
            <person name="Varghese N."/>
            <person name="Submissions S."/>
        </authorList>
    </citation>
    <scope>NUCLEOTIDE SEQUENCE [LARGE SCALE GENOMIC DNA]</scope>
    <source>
        <strain evidence="2">CGMCC 4.3568</strain>
    </source>
</reference>
<dbReference type="Proteomes" id="UP000243799">
    <property type="component" value="Unassembled WGS sequence"/>
</dbReference>
<organism evidence="1 2">
    <name type="scientific">Amycolatopsis marina</name>
    <dbReference type="NCBI Taxonomy" id="490629"/>
    <lineage>
        <taxon>Bacteria</taxon>
        <taxon>Bacillati</taxon>
        <taxon>Actinomycetota</taxon>
        <taxon>Actinomycetes</taxon>
        <taxon>Pseudonocardiales</taxon>
        <taxon>Pseudonocardiaceae</taxon>
        <taxon>Amycolatopsis</taxon>
    </lineage>
</organism>
<protein>
    <submittedName>
        <fullName evidence="1">Uncharacterized protein</fullName>
    </submittedName>
</protein>
<gene>
    <name evidence="1" type="ORF">SAMN05216266_110150</name>
</gene>
<evidence type="ECO:0000313" key="2">
    <source>
        <dbReference type="Proteomes" id="UP000243799"/>
    </source>
</evidence>
<accession>A0A1I1AXR5</accession>
<dbReference type="AlphaFoldDB" id="A0A1I1AXR5"/>
<proteinExistence type="predicted"/>
<evidence type="ECO:0000313" key="1">
    <source>
        <dbReference type="EMBL" id="SFB41218.1"/>
    </source>
</evidence>
<name>A0A1I1AXR5_9PSEU</name>